<organism evidence="2 3">
    <name type="scientific">Dreissena polymorpha</name>
    <name type="common">Zebra mussel</name>
    <name type="synonym">Mytilus polymorpha</name>
    <dbReference type="NCBI Taxonomy" id="45954"/>
    <lineage>
        <taxon>Eukaryota</taxon>
        <taxon>Metazoa</taxon>
        <taxon>Spiralia</taxon>
        <taxon>Lophotrochozoa</taxon>
        <taxon>Mollusca</taxon>
        <taxon>Bivalvia</taxon>
        <taxon>Autobranchia</taxon>
        <taxon>Heteroconchia</taxon>
        <taxon>Euheterodonta</taxon>
        <taxon>Imparidentia</taxon>
        <taxon>Neoheterodontei</taxon>
        <taxon>Myida</taxon>
        <taxon>Dreissenoidea</taxon>
        <taxon>Dreissenidae</taxon>
        <taxon>Dreissena</taxon>
    </lineage>
</organism>
<dbReference type="Proteomes" id="UP000828390">
    <property type="component" value="Unassembled WGS sequence"/>
</dbReference>
<evidence type="ECO:0000313" key="2">
    <source>
        <dbReference type="EMBL" id="KAH3873393.1"/>
    </source>
</evidence>
<proteinExistence type="predicted"/>
<reference evidence="2" key="1">
    <citation type="journal article" date="2019" name="bioRxiv">
        <title>The Genome of the Zebra Mussel, Dreissena polymorpha: A Resource for Invasive Species Research.</title>
        <authorList>
            <person name="McCartney M.A."/>
            <person name="Auch B."/>
            <person name="Kono T."/>
            <person name="Mallez S."/>
            <person name="Zhang Y."/>
            <person name="Obille A."/>
            <person name="Becker A."/>
            <person name="Abrahante J.E."/>
            <person name="Garbe J."/>
            <person name="Badalamenti J.P."/>
            <person name="Herman A."/>
            <person name="Mangelson H."/>
            <person name="Liachko I."/>
            <person name="Sullivan S."/>
            <person name="Sone E.D."/>
            <person name="Koren S."/>
            <person name="Silverstein K.A.T."/>
            <person name="Beckman K.B."/>
            <person name="Gohl D.M."/>
        </authorList>
    </citation>
    <scope>NUCLEOTIDE SEQUENCE</scope>
    <source>
        <strain evidence="2">Duluth1</strain>
        <tissue evidence="2">Whole animal</tissue>
    </source>
</reference>
<feature type="region of interest" description="Disordered" evidence="1">
    <location>
        <begin position="82"/>
        <end position="112"/>
    </location>
</feature>
<evidence type="ECO:0000313" key="3">
    <source>
        <dbReference type="Proteomes" id="UP000828390"/>
    </source>
</evidence>
<comment type="caution">
    <text evidence="2">The sequence shown here is derived from an EMBL/GenBank/DDBJ whole genome shotgun (WGS) entry which is preliminary data.</text>
</comment>
<sequence>MNYPTGQLLQTKLRFRHLQAIFKSSGALTKEEIGSAIKQLKNGKSAGPDSIPTKALKSDVETRAELLFPLFSKIWKDEEFKWSGKRDTSSSSPRKATSVPAPTTEESRCCPS</sequence>
<dbReference type="EMBL" id="JAIWYP010000002">
    <property type="protein sequence ID" value="KAH3873393.1"/>
    <property type="molecule type" value="Genomic_DNA"/>
</dbReference>
<reference evidence="2" key="2">
    <citation type="submission" date="2020-11" db="EMBL/GenBank/DDBJ databases">
        <authorList>
            <person name="McCartney M.A."/>
            <person name="Auch B."/>
            <person name="Kono T."/>
            <person name="Mallez S."/>
            <person name="Becker A."/>
            <person name="Gohl D.M."/>
            <person name="Silverstein K.A.T."/>
            <person name="Koren S."/>
            <person name="Bechman K.B."/>
            <person name="Herman A."/>
            <person name="Abrahante J.E."/>
            <person name="Garbe J."/>
        </authorList>
    </citation>
    <scope>NUCLEOTIDE SEQUENCE</scope>
    <source>
        <strain evidence="2">Duluth1</strain>
        <tissue evidence="2">Whole animal</tissue>
    </source>
</reference>
<name>A0A9D4MB73_DREPO</name>
<protein>
    <submittedName>
        <fullName evidence="2">Uncharacterized protein</fullName>
    </submittedName>
</protein>
<dbReference type="AlphaFoldDB" id="A0A9D4MB73"/>
<evidence type="ECO:0000256" key="1">
    <source>
        <dbReference type="SAM" id="MobiDB-lite"/>
    </source>
</evidence>
<keyword evidence="3" id="KW-1185">Reference proteome</keyword>
<gene>
    <name evidence="2" type="ORF">DPMN_036628</name>
</gene>
<accession>A0A9D4MB73</accession>